<evidence type="ECO:0000313" key="1">
    <source>
        <dbReference type="EMBL" id="GAL34216.1"/>
    </source>
</evidence>
<evidence type="ECO:0000313" key="2">
    <source>
        <dbReference type="Proteomes" id="UP000029224"/>
    </source>
</evidence>
<reference evidence="1 2" key="2">
    <citation type="submission" date="2014-09" db="EMBL/GenBank/DDBJ databases">
        <authorList>
            <consortium name="NBRP consortium"/>
            <person name="Sawabe T."/>
            <person name="Meirelles P."/>
            <person name="Nakanishi M."/>
            <person name="Sayaka M."/>
            <person name="Hattori M."/>
            <person name="Ohkuma M."/>
        </authorList>
    </citation>
    <scope>NUCLEOTIDE SEQUENCE [LARGE SCALE GENOMIC DNA]</scope>
    <source>
        <strain evidence="1 2">JCM 19240</strain>
    </source>
</reference>
<keyword evidence="2" id="KW-1185">Reference proteome</keyword>
<comment type="caution">
    <text evidence="1">The sequence shown here is derived from an EMBL/GenBank/DDBJ whole genome shotgun (WGS) entry which is preliminary data.</text>
</comment>
<dbReference type="EMBL" id="BBMT01000004">
    <property type="protein sequence ID" value="GAL34216.1"/>
    <property type="molecule type" value="Genomic_DNA"/>
</dbReference>
<protein>
    <submittedName>
        <fullName evidence="1">Uncharacterized protein</fullName>
    </submittedName>
</protein>
<organism evidence="1 2">
    <name type="scientific">Vibrio maritimus</name>
    <dbReference type="NCBI Taxonomy" id="990268"/>
    <lineage>
        <taxon>Bacteria</taxon>
        <taxon>Pseudomonadati</taxon>
        <taxon>Pseudomonadota</taxon>
        <taxon>Gammaproteobacteria</taxon>
        <taxon>Vibrionales</taxon>
        <taxon>Vibrionaceae</taxon>
        <taxon>Vibrio</taxon>
    </lineage>
</organism>
<dbReference type="AlphaFoldDB" id="A0A090T2M5"/>
<accession>A0A090T2M5</accession>
<proteinExistence type="predicted"/>
<gene>
    <name evidence="1" type="ORF">JCM19240_1124</name>
</gene>
<name>A0A090T2M5_9VIBR</name>
<reference evidence="1 2" key="1">
    <citation type="submission" date="2014-09" db="EMBL/GenBank/DDBJ databases">
        <title>Vibrio maritimus JCM 19240. (C210) whole genome shotgun sequence.</title>
        <authorList>
            <person name="Sawabe T."/>
            <person name="Meirelles P."/>
            <person name="Nakanishi M."/>
            <person name="Sayaka M."/>
            <person name="Hattori M."/>
            <person name="Ohkuma M."/>
        </authorList>
    </citation>
    <scope>NUCLEOTIDE SEQUENCE [LARGE SCALE GENOMIC DNA]</scope>
    <source>
        <strain evidence="1 2">JCM 19240</strain>
    </source>
</reference>
<sequence length="60" mass="6737">MIVLFYGAASTSYDYPTRTNNDLIGSLKRLYLVLQSACCCQLDALDVRESYLEGKKKAIL</sequence>
<dbReference type="Proteomes" id="UP000029224">
    <property type="component" value="Unassembled WGS sequence"/>
</dbReference>